<feature type="compositionally biased region" description="Polar residues" evidence="1">
    <location>
        <begin position="24"/>
        <end position="38"/>
    </location>
</feature>
<organism evidence="2">
    <name type="scientific">Ralstonia solanacearum</name>
    <name type="common">Pseudomonas solanacearum</name>
    <dbReference type="NCBI Taxonomy" id="305"/>
    <lineage>
        <taxon>Bacteria</taxon>
        <taxon>Pseudomonadati</taxon>
        <taxon>Pseudomonadota</taxon>
        <taxon>Betaproteobacteria</taxon>
        <taxon>Burkholderiales</taxon>
        <taxon>Burkholderiaceae</taxon>
        <taxon>Ralstonia</taxon>
        <taxon>Ralstonia solanacearum species complex</taxon>
    </lineage>
</organism>
<gene>
    <name evidence="2" type="ORF">PSS4_v1_30059</name>
</gene>
<dbReference type="AlphaFoldDB" id="A0A0S4U1M3"/>
<name>A0A0S4U1M3_RALSL</name>
<protein>
    <submittedName>
        <fullName evidence="2">Uncharacterized protein</fullName>
    </submittedName>
</protein>
<feature type="compositionally biased region" description="Basic and acidic residues" evidence="1">
    <location>
        <begin position="44"/>
        <end position="60"/>
    </location>
</feature>
<sequence>MRTMAEARMLVISAARSPAESREGQGSSMDFMTASGNETAMDGGPDRPKRIAKEGNEPHQWRPTNTTTGANIRGDGATVKPFLDSIAPTKQALIPH</sequence>
<reference evidence="2" key="1">
    <citation type="submission" date="2015-10" db="EMBL/GenBank/DDBJ databases">
        <authorList>
            <person name="Gilbert D.G."/>
        </authorList>
    </citation>
    <scope>NUCLEOTIDE SEQUENCE</scope>
    <source>
        <strain evidence="2">Phyl III-seqv23</strain>
    </source>
</reference>
<proteinExistence type="predicted"/>
<accession>A0A0S4U1M3</accession>
<evidence type="ECO:0000313" key="2">
    <source>
        <dbReference type="EMBL" id="CUV16114.1"/>
    </source>
</evidence>
<dbReference type="EMBL" id="LN899821">
    <property type="protein sequence ID" value="CUV16114.1"/>
    <property type="molecule type" value="Genomic_DNA"/>
</dbReference>
<evidence type="ECO:0000256" key="1">
    <source>
        <dbReference type="SAM" id="MobiDB-lite"/>
    </source>
</evidence>
<feature type="region of interest" description="Disordered" evidence="1">
    <location>
        <begin position="15"/>
        <end position="76"/>
    </location>
</feature>